<evidence type="ECO:0000256" key="12">
    <source>
        <dbReference type="HAMAP-Rule" id="MF_00418"/>
    </source>
</evidence>
<evidence type="ECO:0000256" key="4">
    <source>
        <dbReference type="ARBA" id="ARBA00012086"/>
    </source>
</evidence>
<gene>
    <name evidence="12" type="primary">dapA</name>
    <name evidence="14" type="ORF">QE399_002416</name>
</gene>
<evidence type="ECO:0000256" key="6">
    <source>
        <dbReference type="ARBA" id="ARBA00022605"/>
    </source>
</evidence>
<keyword evidence="5 12" id="KW-0963">Cytoplasm</keyword>
<dbReference type="Pfam" id="PF00701">
    <property type="entry name" value="DHDPS"/>
    <property type="match status" value="1"/>
</dbReference>
<dbReference type="PIRSF" id="PIRSF001365">
    <property type="entry name" value="DHDPS"/>
    <property type="match status" value="1"/>
</dbReference>
<dbReference type="SUPFAM" id="SSF51569">
    <property type="entry name" value="Aldolase"/>
    <property type="match status" value="1"/>
</dbReference>
<evidence type="ECO:0000256" key="3">
    <source>
        <dbReference type="ARBA" id="ARBA00007592"/>
    </source>
</evidence>
<dbReference type="InterPro" id="IPR002220">
    <property type="entry name" value="DapA-like"/>
</dbReference>
<feature type="site" description="Part of a proton relay during catalysis" evidence="12">
    <location>
        <position position="129"/>
    </location>
</feature>
<name>A0ABU1ID50_9BURK</name>
<feature type="site" description="Part of a proton relay during catalysis" evidence="12">
    <location>
        <position position="67"/>
    </location>
</feature>
<dbReference type="PANTHER" id="PTHR12128:SF66">
    <property type="entry name" value="4-HYDROXY-2-OXOGLUTARATE ALDOLASE, MITOCHONDRIAL"/>
    <property type="match status" value="1"/>
</dbReference>
<dbReference type="PANTHER" id="PTHR12128">
    <property type="entry name" value="DIHYDRODIPICOLINATE SYNTHASE"/>
    <property type="match status" value="1"/>
</dbReference>
<keyword evidence="9 12" id="KW-0456">Lyase</keyword>
<dbReference type="EC" id="4.3.3.7" evidence="4 12"/>
<dbReference type="SMART" id="SM01130">
    <property type="entry name" value="DHDPS"/>
    <property type="match status" value="1"/>
</dbReference>
<feature type="binding site" evidence="12">
    <location>
        <position position="68"/>
    </location>
    <ligand>
        <name>pyruvate</name>
        <dbReference type="ChEBI" id="CHEBI:15361"/>
    </ligand>
</feature>
<dbReference type="RefSeq" id="WP_309829047.1">
    <property type="nucleotide sequence ID" value="NZ_JAVIZX010000001.1"/>
</dbReference>
<keyword evidence="7 12" id="KW-0220">Diaminopimelate biosynthesis</keyword>
<evidence type="ECO:0000256" key="5">
    <source>
        <dbReference type="ARBA" id="ARBA00022490"/>
    </source>
</evidence>
<dbReference type="InterPro" id="IPR020624">
    <property type="entry name" value="Schiff_base-form_aldolases_CS"/>
</dbReference>
<feature type="binding site" evidence="12">
    <location>
        <position position="223"/>
    </location>
    <ligand>
        <name>pyruvate</name>
        <dbReference type="ChEBI" id="CHEBI:15361"/>
    </ligand>
</feature>
<evidence type="ECO:0000313" key="14">
    <source>
        <dbReference type="EMBL" id="MDR6214727.1"/>
    </source>
</evidence>
<comment type="subunit">
    <text evidence="12">Homotetramer; dimer of dimers.</text>
</comment>
<dbReference type="Gene3D" id="3.20.20.70">
    <property type="entry name" value="Aldolase class I"/>
    <property type="match status" value="1"/>
</dbReference>
<keyword evidence="8 12" id="KW-0457">Lysine biosynthesis</keyword>
<sequence>MPSPLSRPTPAGPVADFSGLWIPLVTPFRRGPADQADRADPVDHAALRALVHSLRGQGIAGLVACGSTGEAAALDEAEQDAVLDTVLAAADGLPVVMGLSGYHLGHVLARVRSLAHRPLAGLLVPPPHYVRPSQAGLQGWFESIAEASAFPLIVYDIPYRTGATLELATLRALARHPRIRALKDCGGQAAKTQALIADGALQVLAGEDAQIFATMAAGGAGAIAASAHWQPARWVQCMQAIAAGDLQRARQLWQALLPLVEPFFAEPNPAPIKALLAAQGQMEGGLRAPMTAASPALAQHMVALAEQQDAVLARLVGCDPLPRT</sequence>
<dbReference type="CDD" id="cd00950">
    <property type="entry name" value="DHDPS"/>
    <property type="match status" value="1"/>
</dbReference>
<evidence type="ECO:0000256" key="13">
    <source>
        <dbReference type="PIRNR" id="PIRNR001365"/>
    </source>
</evidence>
<evidence type="ECO:0000256" key="7">
    <source>
        <dbReference type="ARBA" id="ARBA00022915"/>
    </source>
</evidence>
<feature type="active site" description="Schiff-base intermediate with substrate" evidence="12">
    <location>
        <position position="183"/>
    </location>
</feature>
<keyword evidence="10 12" id="KW-0704">Schiff base</keyword>
<keyword evidence="6 12" id="KW-0028">Amino-acid biosynthesis</keyword>
<dbReference type="Proteomes" id="UP001267710">
    <property type="component" value="Unassembled WGS sequence"/>
</dbReference>
<dbReference type="InterPro" id="IPR005263">
    <property type="entry name" value="DapA"/>
</dbReference>
<evidence type="ECO:0000256" key="9">
    <source>
        <dbReference type="ARBA" id="ARBA00023239"/>
    </source>
</evidence>
<comment type="caution">
    <text evidence="12">Was originally thought to be a dihydrodipicolinate synthase (DHDPS), catalyzing the condensation of (S)-aspartate-beta-semialdehyde [(S)-ASA] and pyruvate to dihydrodipicolinate (DHDP). However, it was shown in E.coli that the product of the enzymatic reaction is not dihydrodipicolinate but in fact (4S)-4-hydroxy-2,3,4,5-tetrahydro-(2S)-dipicolinic acid (HTPA), and that the consecutive dehydration reaction leading to DHDP is not spontaneous but catalyzed by DapB.</text>
</comment>
<dbReference type="PRINTS" id="PR00146">
    <property type="entry name" value="DHPICSNTHASE"/>
</dbReference>
<evidence type="ECO:0000256" key="11">
    <source>
        <dbReference type="ARBA" id="ARBA00047836"/>
    </source>
</evidence>
<dbReference type="InterPro" id="IPR013785">
    <property type="entry name" value="Aldolase_TIM"/>
</dbReference>
<comment type="catalytic activity">
    <reaction evidence="11 12">
        <text>L-aspartate 4-semialdehyde + pyruvate = (2S,4S)-4-hydroxy-2,3,4,5-tetrahydrodipicolinate + H2O + H(+)</text>
        <dbReference type="Rhea" id="RHEA:34171"/>
        <dbReference type="ChEBI" id="CHEBI:15361"/>
        <dbReference type="ChEBI" id="CHEBI:15377"/>
        <dbReference type="ChEBI" id="CHEBI:15378"/>
        <dbReference type="ChEBI" id="CHEBI:67139"/>
        <dbReference type="ChEBI" id="CHEBI:537519"/>
        <dbReference type="EC" id="4.3.3.7"/>
    </reaction>
</comment>
<feature type="active site" description="Proton donor/acceptor" evidence="12">
    <location>
        <position position="155"/>
    </location>
</feature>
<comment type="pathway">
    <text evidence="2 12">Amino-acid biosynthesis; L-lysine biosynthesis via DAP pathway; (S)-tetrahydrodipicolinate from L-aspartate: step 3/4.</text>
</comment>
<proteinExistence type="inferred from homology"/>
<accession>A0ABU1ID50</accession>
<evidence type="ECO:0000313" key="15">
    <source>
        <dbReference type="Proteomes" id="UP001267710"/>
    </source>
</evidence>
<dbReference type="HAMAP" id="MF_00418">
    <property type="entry name" value="DapA"/>
    <property type="match status" value="1"/>
</dbReference>
<dbReference type="PROSITE" id="PS00666">
    <property type="entry name" value="DHDPS_2"/>
    <property type="match status" value="1"/>
</dbReference>
<dbReference type="EMBL" id="JAVIZX010000001">
    <property type="protein sequence ID" value="MDR6214727.1"/>
    <property type="molecule type" value="Genomic_DNA"/>
</dbReference>
<comment type="subcellular location">
    <subcellularLocation>
        <location evidence="12">Cytoplasm</location>
    </subcellularLocation>
</comment>
<keyword evidence="15" id="KW-1185">Reference proteome</keyword>
<evidence type="ECO:0000256" key="8">
    <source>
        <dbReference type="ARBA" id="ARBA00023154"/>
    </source>
</evidence>
<dbReference type="PROSITE" id="PS00665">
    <property type="entry name" value="DHDPS_1"/>
    <property type="match status" value="1"/>
</dbReference>
<reference evidence="14 15" key="1">
    <citation type="submission" date="2023-08" db="EMBL/GenBank/DDBJ databases">
        <title>Functional and genomic diversity of the sorghum phyllosphere microbiome.</title>
        <authorList>
            <person name="Shade A."/>
        </authorList>
    </citation>
    <scope>NUCLEOTIDE SEQUENCE [LARGE SCALE GENOMIC DNA]</scope>
    <source>
        <strain evidence="14 15">SORGH_AS_0335</strain>
    </source>
</reference>
<comment type="function">
    <text evidence="1 12">Catalyzes the condensation of (S)-aspartate-beta-semialdehyde [(S)-ASA] and pyruvate to 4-hydroxy-tetrahydrodipicolinate (HTPA).</text>
</comment>
<protein>
    <recommendedName>
        <fullName evidence="4 12">4-hydroxy-tetrahydrodipicolinate synthase</fullName>
        <shortName evidence="12">HTPA synthase</shortName>
        <ecNumber evidence="4 12">4.3.3.7</ecNumber>
    </recommendedName>
</protein>
<organism evidence="14 15">
    <name type="scientific">Paracidovorax wautersii</name>
    <dbReference type="NCBI Taxonomy" id="1177982"/>
    <lineage>
        <taxon>Bacteria</taxon>
        <taxon>Pseudomonadati</taxon>
        <taxon>Pseudomonadota</taxon>
        <taxon>Betaproteobacteria</taxon>
        <taxon>Burkholderiales</taxon>
        <taxon>Comamonadaceae</taxon>
        <taxon>Paracidovorax</taxon>
    </lineage>
</organism>
<evidence type="ECO:0000256" key="2">
    <source>
        <dbReference type="ARBA" id="ARBA00005120"/>
    </source>
</evidence>
<evidence type="ECO:0000256" key="1">
    <source>
        <dbReference type="ARBA" id="ARBA00003294"/>
    </source>
</evidence>
<comment type="caution">
    <text evidence="14">The sequence shown here is derived from an EMBL/GenBank/DDBJ whole genome shotgun (WGS) entry which is preliminary data.</text>
</comment>
<dbReference type="GO" id="GO:0008840">
    <property type="term" value="F:4-hydroxy-tetrahydrodipicolinate synthase activity"/>
    <property type="evidence" value="ECO:0007669"/>
    <property type="project" value="UniProtKB-EC"/>
</dbReference>
<evidence type="ECO:0000256" key="10">
    <source>
        <dbReference type="ARBA" id="ARBA00023270"/>
    </source>
</evidence>
<dbReference type="InterPro" id="IPR020625">
    <property type="entry name" value="Schiff_base-form_aldolases_AS"/>
</dbReference>
<comment type="similarity">
    <text evidence="3 12 13">Belongs to the DapA family.</text>
</comment>